<accession>A0A834KE69</accession>
<dbReference type="AlphaFoldDB" id="A0A834KE69"/>
<dbReference type="Proteomes" id="UP000600918">
    <property type="component" value="Unassembled WGS sequence"/>
</dbReference>
<name>A0A834KE69_VESPE</name>
<keyword evidence="2" id="KW-1185">Reference proteome</keyword>
<comment type="caution">
    <text evidence="1">The sequence shown here is derived from an EMBL/GenBank/DDBJ whole genome shotgun (WGS) entry which is preliminary data.</text>
</comment>
<organism evidence="1 2">
    <name type="scientific">Vespula pensylvanica</name>
    <name type="common">Western yellow jacket</name>
    <name type="synonym">Wasp</name>
    <dbReference type="NCBI Taxonomy" id="30213"/>
    <lineage>
        <taxon>Eukaryota</taxon>
        <taxon>Metazoa</taxon>
        <taxon>Ecdysozoa</taxon>
        <taxon>Arthropoda</taxon>
        <taxon>Hexapoda</taxon>
        <taxon>Insecta</taxon>
        <taxon>Pterygota</taxon>
        <taxon>Neoptera</taxon>
        <taxon>Endopterygota</taxon>
        <taxon>Hymenoptera</taxon>
        <taxon>Apocrita</taxon>
        <taxon>Aculeata</taxon>
        <taxon>Vespoidea</taxon>
        <taxon>Vespidae</taxon>
        <taxon>Vespinae</taxon>
        <taxon>Vespula</taxon>
    </lineage>
</organism>
<gene>
    <name evidence="1" type="ORF">H0235_014971</name>
</gene>
<dbReference type="EMBL" id="JACSDY010000016">
    <property type="protein sequence ID" value="KAF7404277.1"/>
    <property type="molecule type" value="Genomic_DNA"/>
</dbReference>
<protein>
    <submittedName>
        <fullName evidence="1">Uncharacterized protein</fullName>
    </submittedName>
</protein>
<reference evidence="1" key="1">
    <citation type="journal article" date="2020" name="G3 (Bethesda)">
        <title>High-Quality Assemblies for Three Invasive Social Wasps from the &lt;i&gt;Vespula&lt;/i&gt; Genus.</title>
        <authorList>
            <person name="Harrop T.W.R."/>
            <person name="Guhlin J."/>
            <person name="McLaughlin G.M."/>
            <person name="Permina E."/>
            <person name="Stockwell P."/>
            <person name="Gilligan J."/>
            <person name="Le Lec M.F."/>
            <person name="Gruber M.A.M."/>
            <person name="Quinn O."/>
            <person name="Lovegrove M."/>
            <person name="Duncan E.J."/>
            <person name="Remnant E.J."/>
            <person name="Van Eeckhoven J."/>
            <person name="Graham B."/>
            <person name="Knapp R.A."/>
            <person name="Langford K.W."/>
            <person name="Kronenberg Z."/>
            <person name="Press M.O."/>
            <person name="Eacker S.M."/>
            <person name="Wilson-Rankin E.E."/>
            <person name="Purcell J."/>
            <person name="Lester P.J."/>
            <person name="Dearden P.K."/>
        </authorList>
    </citation>
    <scope>NUCLEOTIDE SEQUENCE</scope>
    <source>
        <strain evidence="1">Volc-1</strain>
    </source>
</reference>
<sequence length="87" mass="9572">MTSVGRYQQSKSVRGASANAIISSSQRYIGKSTGAVMPEYLATLFWSYSWPGPRHPARYSAFALNSTTELPLQTSDLTSDREHDTIA</sequence>
<evidence type="ECO:0000313" key="2">
    <source>
        <dbReference type="Proteomes" id="UP000600918"/>
    </source>
</evidence>
<evidence type="ECO:0000313" key="1">
    <source>
        <dbReference type="EMBL" id="KAF7404277.1"/>
    </source>
</evidence>
<proteinExistence type="predicted"/>